<dbReference type="Gene3D" id="1.20.1250.20">
    <property type="entry name" value="MFS general substrate transporter like domains"/>
    <property type="match status" value="1"/>
</dbReference>
<dbReference type="SUPFAM" id="SSF103473">
    <property type="entry name" value="MFS general substrate transporter"/>
    <property type="match status" value="1"/>
</dbReference>
<feature type="transmembrane region" description="Helical" evidence="7">
    <location>
        <begin position="408"/>
        <end position="428"/>
    </location>
</feature>
<proteinExistence type="predicted"/>
<dbReference type="PANTHER" id="PTHR23510:SF3">
    <property type="entry name" value="MAJOR FACILITATOR SUPERFAMILY DOMAIN-CONTAINING PROTEIN 8"/>
    <property type="match status" value="1"/>
</dbReference>
<evidence type="ECO:0000313" key="9">
    <source>
        <dbReference type="Proteomes" id="UP001165060"/>
    </source>
</evidence>
<evidence type="ECO:0000256" key="5">
    <source>
        <dbReference type="ARBA" id="ARBA00023136"/>
    </source>
</evidence>
<dbReference type="InterPro" id="IPR036259">
    <property type="entry name" value="MFS_trans_sf"/>
</dbReference>
<keyword evidence="3 7" id="KW-0812">Transmembrane</keyword>
<feature type="transmembrane region" description="Helical" evidence="7">
    <location>
        <begin position="171"/>
        <end position="192"/>
    </location>
</feature>
<feature type="transmembrane region" description="Helical" evidence="7">
    <location>
        <begin position="204"/>
        <end position="228"/>
    </location>
</feature>
<evidence type="ECO:0000256" key="4">
    <source>
        <dbReference type="ARBA" id="ARBA00022989"/>
    </source>
</evidence>
<name>A0ABQ6MZA2_9STRA</name>
<evidence type="ECO:0000256" key="6">
    <source>
        <dbReference type="SAM" id="MobiDB-lite"/>
    </source>
</evidence>
<gene>
    <name evidence="8" type="ORF">TeGR_g11573</name>
</gene>
<dbReference type="PANTHER" id="PTHR23510">
    <property type="entry name" value="INNER MEMBRANE TRANSPORT PROTEIN YAJR"/>
    <property type="match status" value="1"/>
</dbReference>
<feature type="transmembrane region" description="Helical" evidence="7">
    <location>
        <begin position="380"/>
        <end position="401"/>
    </location>
</feature>
<feature type="transmembrane region" description="Helical" evidence="7">
    <location>
        <begin position="339"/>
        <end position="360"/>
    </location>
</feature>
<feature type="region of interest" description="Disordered" evidence="6">
    <location>
        <begin position="1"/>
        <end position="92"/>
    </location>
</feature>
<dbReference type="InterPro" id="IPR011701">
    <property type="entry name" value="MFS"/>
</dbReference>
<evidence type="ECO:0008006" key="10">
    <source>
        <dbReference type="Google" id="ProtNLM"/>
    </source>
</evidence>
<evidence type="ECO:0000313" key="8">
    <source>
        <dbReference type="EMBL" id="GMI35796.1"/>
    </source>
</evidence>
<feature type="compositionally biased region" description="Basic and acidic residues" evidence="6">
    <location>
        <begin position="31"/>
        <end position="62"/>
    </location>
</feature>
<dbReference type="Pfam" id="PF07690">
    <property type="entry name" value="MFS_1"/>
    <property type="match status" value="1"/>
</dbReference>
<evidence type="ECO:0000256" key="1">
    <source>
        <dbReference type="ARBA" id="ARBA00004127"/>
    </source>
</evidence>
<comment type="caution">
    <text evidence="8">The sequence shown here is derived from an EMBL/GenBank/DDBJ whole genome shotgun (WGS) entry which is preliminary data.</text>
</comment>
<feature type="transmembrane region" description="Helical" evidence="7">
    <location>
        <begin position="500"/>
        <end position="519"/>
    </location>
</feature>
<evidence type="ECO:0000256" key="2">
    <source>
        <dbReference type="ARBA" id="ARBA00022448"/>
    </source>
</evidence>
<reference evidence="8 9" key="1">
    <citation type="journal article" date="2023" name="Commun. Biol.">
        <title>Genome analysis of Parmales, the sister group of diatoms, reveals the evolutionary specialization of diatoms from phago-mixotrophs to photoautotrophs.</title>
        <authorList>
            <person name="Ban H."/>
            <person name="Sato S."/>
            <person name="Yoshikawa S."/>
            <person name="Yamada K."/>
            <person name="Nakamura Y."/>
            <person name="Ichinomiya M."/>
            <person name="Sato N."/>
            <person name="Blanc-Mathieu R."/>
            <person name="Endo H."/>
            <person name="Kuwata A."/>
            <person name="Ogata H."/>
        </authorList>
    </citation>
    <scope>NUCLEOTIDE SEQUENCE [LARGE SCALE GENOMIC DNA]</scope>
</reference>
<accession>A0ABQ6MZA2</accession>
<sequence>MPSKSTPSKKPKGMLKKLASLGSGGGKKKREKEQEKAREEAAKTSLKGDFDLEAGKKEKKAVEAAPAPAPEPEPEPEPAAEPGPTEQTSLLGGAPASDVMQYNASFWLIIFIVFLGDTARGIMFPTMYPLIMSICPEGYSPSIVQGYAVSFFSFGRVMSSPFLGRLSDKSYVSSLTVSQSLLVLGCCLYFLAPVVPAPFPLFNVGLLLAGQMTLGLGSGTLGVTRSYVSSQVPRSDRTFWMGRLTAVQYGGFTVTPAVGSFLCTIFGDTGLVTKYNAPALIMAIMATCVLLTVRTKFEDPPKKSVKKKSTVEAGDCPPSPSSDPRSWSNSPVFMGMSRFTLMILFCFLLNVTSKGSISIYETLTVKMSLHFFPDMGESATGYLVSGSGLVGVLILLCFSFLTKVFSDIALITGGLAVMVASTALLLGLDGGMLSRFETAIFLTYAIGYPIGHTAVIGMFSKITSSRPQGALQGYFASAGSLARMSFPVITGYIINVWIDGVWWWICTMVTVSIVAVLLLKGTLKRLSEE</sequence>
<feature type="transmembrane region" description="Helical" evidence="7">
    <location>
        <begin position="106"/>
        <end position="127"/>
    </location>
</feature>
<keyword evidence="4 7" id="KW-1133">Transmembrane helix</keyword>
<keyword evidence="5 7" id="KW-0472">Membrane</keyword>
<organism evidence="8 9">
    <name type="scientific">Tetraparma gracilis</name>
    <dbReference type="NCBI Taxonomy" id="2962635"/>
    <lineage>
        <taxon>Eukaryota</taxon>
        <taxon>Sar</taxon>
        <taxon>Stramenopiles</taxon>
        <taxon>Ochrophyta</taxon>
        <taxon>Bolidophyceae</taxon>
        <taxon>Parmales</taxon>
        <taxon>Triparmaceae</taxon>
        <taxon>Tetraparma</taxon>
    </lineage>
</organism>
<feature type="region of interest" description="Disordered" evidence="6">
    <location>
        <begin position="301"/>
        <end position="326"/>
    </location>
</feature>
<feature type="transmembrane region" description="Helical" evidence="7">
    <location>
        <begin position="471"/>
        <end position="494"/>
    </location>
</feature>
<dbReference type="EMBL" id="BRYB01001890">
    <property type="protein sequence ID" value="GMI35796.1"/>
    <property type="molecule type" value="Genomic_DNA"/>
</dbReference>
<dbReference type="Proteomes" id="UP001165060">
    <property type="component" value="Unassembled WGS sequence"/>
</dbReference>
<keyword evidence="2" id="KW-0813">Transport</keyword>
<comment type="subcellular location">
    <subcellularLocation>
        <location evidence="1">Endomembrane system</location>
        <topology evidence="1">Multi-pass membrane protein</topology>
    </subcellularLocation>
</comment>
<feature type="transmembrane region" description="Helical" evidence="7">
    <location>
        <begin position="279"/>
        <end position="297"/>
    </location>
</feature>
<feature type="transmembrane region" description="Helical" evidence="7">
    <location>
        <begin position="249"/>
        <end position="267"/>
    </location>
</feature>
<evidence type="ECO:0000256" key="7">
    <source>
        <dbReference type="SAM" id="Phobius"/>
    </source>
</evidence>
<dbReference type="InterPro" id="IPR051068">
    <property type="entry name" value="MFS_Domain-Containing_Protein"/>
</dbReference>
<feature type="transmembrane region" description="Helical" evidence="7">
    <location>
        <begin position="139"/>
        <end position="159"/>
    </location>
</feature>
<feature type="transmembrane region" description="Helical" evidence="7">
    <location>
        <begin position="440"/>
        <end position="459"/>
    </location>
</feature>
<protein>
    <recommendedName>
        <fullName evidence="10">Major facilitator superfamily (MFS) profile domain-containing protein</fullName>
    </recommendedName>
</protein>
<evidence type="ECO:0000256" key="3">
    <source>
        <dbReference type="ARBA" id="ARBA00022692"/>
    </source>
</evidence>
<keyword evidence="9" id="KW-1185">Reference proteome</keyword>